<organism evidence="1 2">
    <name type="scientific">Phytophthora aleatoria</name>
    <dbReference type="NCBI Taxonomy" id="2496075"/>
    <lineage>
        <taxon>Eukaryota</taxon>
        <taxon>Sar</taxon>
        <taxon>Stramenopiles</taxon>
        <taxon>Oomycota</taxon>
        <taxon>Peronosporomycetes</taxon>
        <taxon>Peronosporales</taxon>
        <taxon>Peronosporaceae</taxon>
        <taxon>Phytophthora</taxon>
    </lineage>
</organism>
<comment type="caution">
    <text evidence="1">The sequence shown here is derived from an EMBL/GenBank/DDBJ whole genome shotgun (WGS) entry which is preliminary data.</text>
</comment>
<proteinExistence type="predicted"/>
<evidence type="ECO:0000313" key="2">
    <source>
        <dbReference type="Proteomes" id="UP000709295"/>
    </source>
</evidence>
<gene>
    <name evidence="1" type="ORF">JG688_00011262</name>
</gene>
<accession>A0A8J5IPA6</accession>
<protein>
    <submittedName>
        <fullName evidence="1">Uncharacterized protein</fullName>
    </submittedName>
</protein>
<dbReference type="AlphaFoldDB" id="A0A8J5IPA6"/>
<dbReference type="Proteomes" id="UP000709295">
    <property type="component" value="Unassembled WGS sequence"/>
</dbReference>
<reference evidence="1" key="1">
    <citation type="submission" date="2021-01" db="EMBL/GenBank/DDBJ databases">
        <title>Phytophthora aleatoria, a newly-described species from Pinus radiata is distinct from Phytophthora cactorum isolates based on comparative genomics.</title>
        <authorList>
            <person name="Mcdougal R."/>
            <person name="Panda P."/>
            <person name="Williams N."/>
            <person name="Studholme D.J."/>
        </authorList>
    </citation>
    <scope>NUCLEOTIDE SEQUENCE</scope>
    <source>
        <strain evidence="1">NZFS 4037</strain>
    </source>
</reference>
<keyword evidence="2" id="KW-1185">Reference proteome</keyword>
<evidence type="ECO:0000313" key="1">
    <source>
        <dbReference type="EMBL" id="KAG6956795.1"/>
    </source>
</evidence>
<name>A0A8J5IPA6_9STRA</name>
<sequence length="106" mass="12312">MYIKERAGFRIVEKQGHVDWGYQNLVFLDEVSLDNSGVIRKRGNVFLWKKFAVRAFCPFFNTIKFLFGDVKHPSSATFLEPGNHDLIYFIGQAFLSFQRAGYGQRI</sequence>
<dbReference type="EMBL" id="JAENGY010000775">
    <property type="protein sequence ID" value="KAG6956795.1"/>
    <property type="molecule type" value="Genomic_DNA"/>
</dbReference>